<gene>
    <name evidence="2" type="ORF">SeLEV6574_g02894</name>
    <name evidence="3" type="ORF">SeMB42_g03009</name>
</gene>
<dbReference type="GO" id="GO:0016491">
    <property type="term" value="F:oxidoreductase activity"/>
    <property type="evidence" value="ECO:0007669"/>
    <property type="project" value="InterPro"/>
</dbReference>
<evidence type="ECO:0000313" key="3">
    <source>
        <dbReference type="EMBL" id="TPX48429.1"/>
    </source>
</evidence>
<dbReference type="EMBL" id="QEAN01000100">
    <property type="protein sequence ID" value="TPX48429.1"/>
    <property type="molecule type" value="Genomic_DNA"/>
</dbReference>
<dbReference type="Pfam" id="PF09995">
    <property type="entry name" value="MPAB_Lcp_cat"/>
    <property type="match status" value="1"/>
</dbReference>
<dbReference type="InterPro" id="IPR018713">
    <property type="entry name" value="MPAB/Lcp_cat_dom"/>
</dbReference>
<dbReference type="EMBL" id="QEAM01000088">
    <property type="protein sequence ID" value="TPX46980.1"/>
    <property type="molecule type" value="Genomic_DNA"/>
</dbReference>
<dbReference type="VEuPathDB" id="FungiDB:SeMB42_g03009"/>
<feature type="domain" description="ER-bound oxygenase mpaB/mpaB'/Rubber oxygenase catalytic" evidence="1">
    <location>
        <begin position="127"/>
        <end position="343"/>
    </location>
</feature>
<evidence type="ECO:0000313" key="4">
    <source>
        <dbReference type="Proteomes" id="UP000317494"/>
    </source>
</evidence>
<dbReference type="OrthoDB" id="2142627at2759"/>
<dbReference type="AlphaFoldDB" id="A0A507D9U0"/>
<accession>A0A507D9U0</accession>
<dbReference type="PANTHER" id="PTHR37539:SF1">
    <property type="entry name" value="ER-BOUND OXYGENASE MPAB_MPAB'_RUBBER OXYGENASE CATALYTIC DOMAIN-CONTAINING PROTEIN"/>
    <property type="match status" value="1"/>
</dbReference>
<evidence type="ECO:0000313" key="5">
    <source>
        <dbReference type="Proteomes" id="UP000320475"/>
    </source>
</evidence>
<protein>
    <recommendedName>
        <fullName evidence="1">ER-bound oxygenase mpaB/mpaB'/Rubber oxygenase catalytic domain-containing protein</fullName>
    </recommendedName>
</protein>
<proteinExistence type="predicted"/>
<keyword evidence="4" id="KW-1185">Reference proteome</keyword>
<dbReference type="InterPro" id="IPR037473">
    <property type="entry name" value="Lcp-like"/>
</dbReference>
<sequence>MAQWFPLNDIARTLNIRPDYPNLVGDLNSWLDTGDPLADAVIESYAKDGTSIPHDIVELLLREFSDDVDDHVRCESTSRALRHDESRQTLWKAINQVPAWVNQELISEGQIVFWRHAPAIQIVLLFGTLVGGFSSPRINRVLVKTGYLSNQHKVYRRLLETAQMVNQVMIPNALHPRASGWESVIRVRFLHAMVRYRQRQHNLPQLYDELPINQTDQIATILGFQCTVVTGLTYFGINLTVREREAYTHLWRLVAYYIGVDDKANPCQYGFEASTAVLRDYLDLYFKPDPQGAKLSNGVLRAVSERPPSNVPIEYSAAMSRLLISRNLADALHIPLTTMGWTLLARFSFFTIRLANALAYTQKWGQAIIESRRERYPRLLQREIGRHHTFSLRLALDNQGDDLLDGVDQVGGKSVALYFGSGVLGILRSVMLRWIDTLCSVFGFAQAKPV</sequence>
<dbReference type="Proteomes" id="UP000317494">
    <property type="component" value="Unassembled WGS sequence"/>
</dbReference>
<evidence type="ECO:0000259" key="1">
    <source>
        <dbReference type="Pfam" id="PF09995"/>
    </source>
</evidence>
<dbReference type="PANTHER" id="PTHR37539">
    <property type="entry name" value="SECRETED PROTEIN-RELATED"/>
    <property type="match status" value="1"/>
</dbReference>
<dbReference type="Proteomes" id="UP000320475">
    <property type="component" value="Unassembled WGS sequence"/>
</dbReference>
<evidence type="ECO:0000313" key="2">
    <source>
        <dbReference type="EMBL" id="TPX46980.1"/>
    </source>
</evidence>
<name>A0A507D9U0_9FUNG</name>
<dbReference type="STRING" id="286115.A0A507D9U0"/>
<reference evidence="4 5" key="1">
    <citation type="journal article" date="2019" name="Sci. Rep.">
        <title>Comparative genomics of chytrid fungi reveal insights into the obligate biotrophic and pathogenic lifestyle of Synchytrium endobioticum.</title>
        <authorList>
            <person name="van de Vossenberg B.T.L.H."/>
            <person name="Warris S."/>
            <person name="Nguyen H.D.T."/>
            <person name="van Gent-Pelzer M.P.E."/>
            <person name="Joly D.L."/>
            <person name="van de Geest H.C."/>
            <person name="Bonants P.J.M."/>
            <person name="Smith D.S."/>
            <person name="Levesque C.A."/>
            <person name="van der Lee T.A.J."/>
        </authorList>
    </citation>
    <scope>NUCLEOTIDE SEQUENCE [LARGE SCALE GENOMIC DNA]</scope>
    <source>
        <strain evidence="2 5">LEV6574</strain>
        <strain evidence="3 4">MB42</strain>
    </source>
</reference>
<organism evidence="3 4">
    <name type="scientific">Synchytrium endobioticum</name>
    <dbReference type="NCBI Taxonomy" id="286115"/>
    <lineage>
        <taxon>Eukaryota</taxon>
        <taxon>Fungi</taxon>
        <taxon>Fungi incertae sedis</taxon>
        <taxon>Chytridiomycota</taxon>
        <taxon>Chytridiomycota incertae sedis</taxon>
        <taxon>Chytridiomycetes</taxon>
        <taxon>Synchytriales</taxon>
        <taxon>Synchytriaceae</taxon>
        <taxon>Synchytrium</taxon>
    </lineage>
</organism>
<comment type="caution">
    <text evidence="3">The sequence shown here is derived from an EMBL/GenBank/DDBJ whole genome shotgun (WGS) entry which is preliminary data.</text>
</comment>